<evidence type="ECO:0000313" key="3">
    <source>
        <dbReference type="EMBL" id="NKE47129.1"/>
    </source>
</evidence>
<feature type="compositionally biased region" description="Polar residues" evidence="1">
    <location>
        <begin position="1"/>
        <end position="17"/>
    </location>
</feature>
<name>A0ABX1F4D1_9PROT</name>
<dbReference type="Pfam" id="PF09361">
    <property type="entry name" value="Phasin_2"/>
    <property type="match status" value="1"/>
</dbReference>
<dbReference type="RefSeq" id="WP_168052160.1">
    <property type="nucleotide sequence ID" value="NZ_JAATJR010000006.1"/>
</dbReference>
<proteinExistence type="predicted"/>
<keyword evidence="4" id="KW-1185">Reference proteome</keyword>
<evidence type="ECO:0000313" key="4">
    <source>
        <dbReference type="Proteomes" id="UP000765160"/>
    </source>
</evidence>
<accession>A0ABX1F4D1</accession>
<gene>
    <name evidence="3" type="ORF">HB662_20290</name>
</gene>
<organism evidence="3 4">
    <name type="scientific">Falsiroseomonas frigidaquae</name>
    <dbReference type="NCBI Taxonomy" id="487318"/>
    <lineage>
        <taxon>Bacteria</taxon>
        <taxon>Pseudomonadati</taxon>
        <taxon>Pseudomonadota</taxon>
        <taxon>Alphaproteobacteria</taxon>
        <taxon>Acetobacterales</taxon>
        <taxon>Roseomonadaceae</taxon>
        <taxon>Falsiroseomonas</taxon>
    </lineage>
</organism>
<dbReference type="EMBL" id="JAAVTX010000006">
    <property type="protein sequence ID" value="NKE47129.1"/>
    <property type="molecule type" value="Genomic_DNA"/>
</dbReference>
<dbReference type="Proteomes" id="UP000765160">
    <property type="component" value="Unassembled WGS sequence"/>
</dbReference>
<evidence type="ECO:0000259" key="2">
    <source>
        <dbReference type="Pfam" id="PF09361"/>
    </source>
</evidence>
<dbReference type="InterPro" id="IPR018968">
    <property type="entry name" value="Phasin"/>
</dbReference>
<reference evidence="3 4" key="1">
    <citation type="submission" date="2020-03" db="EMBL/GenBank/DDBJ databases">
        <title>Roseomonas selenitidurans sp. nov. isolated from soil.</title>
        <authorList>
            <person name="Liu H."/>
        </authorList>
    </citation>
    <scope>NUCLEOTIDE SEQUENCE [LARGE SCALE GENOMIC DNA]</scope>
    <source>
        <strain evidence="3 4">JCM 15073</strain>
    </source>
</reference>
<protein>
    <submittedName>
        <fullName evidence="3">Phasin family protein</fullName>
    </submittedName>
</protein>
<feature type="region of interest" description="Disordered" evidence="1">
    <location>
        <begin position="1"/>
        <end position="20"/>
    </location>
</feature>
<evidence type="ECO:0000256" key="1">
    <source>
        <dbReference type="SAM" id="MobiDB-lite"/>
    </source>
</evidence>
<comment type="caution">
    <text evidence="3">The sequence shown here is derived from an EMBL/GenBank/DDBJ whole genome shotgun (WGS) entry which is preliminary data.</text>
</comment>
<feature type="domain" description="Phasin" evidence="2">
    <location>
        <begin position="34"/>
        <end position="94"/>
    </location>
</feature>
<sequence>MSNRHAATAEKPNSASPLLNPLDWNQAKLDTPVKLYGEMMRFMAQRLQAQASFLQGLADCQNPTDLMSRQASFLQNAMEAYSSEAGRSWKILQEPATPQPPAA</sequence>